<keyword evidence="8" id="KW-0479">Metal-binding</keyword>
<keyword evidence="7" id="KW-0597">Phosphoprotein</keyword>
<dbReference type="InterPro" id="IPR036457">
    <property type="entry name" value="PPM-type-like_dom_sf"/>
</dbReference>
<proteinExistence type="inferred from homology"/>
<dbReference type="CDD" id="cd00143">
    <property type="entry name" value="PP2Cc"/>
    <property type="match status" value="1"/>
</dbReference>
<evidence type="ECO:0000256" key="20">
    <source>
        <dbReference type="ARBA" id="ARBA00075701"/>
    </source>
</evidence>
<dbReference type="GO" id="GO:0046872">
    <property type="term" value="F:metal ion binding"/>
    <property type="evidence" value="ECO:0007669"/>
    <property type="project" value="UniProtKB-KW"/>
</dbReference>
<evidence type="ECO:0000256" key="10">
    <source>
        <dbReference type="ARBA" id="ARBA00022801"/>
    </source>
</evidence>
<sequence length="583" mass="64931">MFLRDQMTVHLVVKETVRTVLSADLSCFVEQNHHEDDDEVEPCVEYNANGLARFVFSTVNEICAKWKENFPIFKLPKRIPKYSLQAIRNNRRKMEDRHVVIEDMHTLLGERLQLDQPYSFFGVYDGHGGVDASYYAAAHLHYLAVQDPAFTESPTRAMMCAFNQIDESFIKKAKREGLRSGTTGVTAVVNSDCIHIAWLGDSQAVLMRNGQAITIMEPHSPEREDEKRRIEEMGGCVVWFGAWRVNGSLSVSRSIGDPEYKPYVCSDADTAVIPLDGTEECIILACDGLWDGVTKEQACQTVQENIDSGADLSQVSSILVTQAKDNGSGDNITAIVVYLNPYHRRNTHLNAKEKAETDTVEKAGDSGQFVADGKSNGGVANTEEESRGDNSGKASNERGSGEEIKDVLNSNNNNCSVEEKENDFHFRSNISVENKSRFTGKNTVYTQGQRKADKSGQSAPVNDVKHFTSVEADDDLEASRARIRREGVHRGLRRSSSEPPSLYQKMKDTKADGIYPLLEIVSRSKKTNHKALPMKHNSMPATLKPKSTTSNKSLSGTHDAGVSNIFKTKDRQLRRTFPRGTRD</sequence>
<evidence type="ECO:0000256" key="8">
    <source>
        <dbReference type="ARBA" id="ARBA00022723"/>
    </source>
</evidence>
<evidence type="ECO:0000256" key="2">
    <source>
        <dbReference type="ARBA" id="ARBA00001946"/>
    </source>
</evidence>
<dbReference type="SUPFAM" id="SSF81606">
    <property type="entry name" value="PP2C-like"/>
    <property type="match status" value="1"/>
</dbReference>
<comment type="subunit">
    <text evidence="17">Heterotrimer. Interacts with PAX1 and ARHGEF6 (or ARHGEF7).</text>
</comment>
<comment type="catalytic activity">
    <reaction evidence="16">
        <text>O-phospho-L-threonyl-[protein] + H2O = L-threonyl-[protein] + phosphate</text>
        <dbReference type="Rhea" id="RHEA:47004"/>
        <dbReference type="Rhea" id="RHEA-COMP:11060"/>
        <dbReference type="Rhea" id="RHEA-COMP:11605"/>
        <dbReference type="ChEBI" id="CHEBI:15377"/>
        <dbReference type="ChEBI" id="CHEBI:30013"/>
        <dbReference type="ChEBI" id="CHEBI:43474"/>
        <dbReference type="ChEBI" id="CHEBI:61977"/>
        <dbReference type="EC" id="3.1.3.16"/>
    </reaction>
</comment>
<evidence type="ECO:0000259" key="25">
    <source>
        <dbReference type="PROSITE" id="PS51746"/>
    </source>
</evidence>
<protein>
    <recommendedName>
        <fullName evidence="18">Protein phosphatase 1E</fullName>
        <ecNumber evidence="5">3.1.3.16</ecNumber>
    </recommendedName>
    <alternativeName>
        <fullName evidence="21">Ca(2+)/calmodulin-dependent protein kinase phosphatase N</fullName>
    </alternativeName>
    <alternativeName>
        <fullName evidence="19">CaMKP-nucleus</fullName>
    </alternativeName>
    <alternativeName>
        <fullName evidence="20">Partner of PIX 1</fullName>
    </alternativeName>
    <alternativeName>
        <fullName evidence="22">Partner of PIX-alpha</fullName>
    </alternativeName>
</protein>
<evidence type="ECO:0000256" key="14">
    <source>
        <dbReference type="ARBA" id="ARBA00023242"/>
    </source>
</evidence>
<feature type="domain" description="PPM-type phosphatase" evidence="25">
    <location>
        <begin position="78"/>
        <end position="339"/>
    </location>
</feature>
<evidence type="ECO:0000256" key="6">
    <source>
        <dbReference type="ARBA" id="ARBA00022490"/>
    </source>
</evidence>
<feature type="region of interest" description="Disordered" evidence="24">
    <location>
        <begin position="350"/>
        <end position="420"/>
    </location>
</feature>
<evidence type="ECO:0000313" key="26">
    <source>
        <dbReference type="EMBL" id="PIK61311.1"/>
    </source>
</evidence>
<accession>A0A2G8LM22</accession>
<evidence type="ECO:0000256" key="3">
    <source>
        <dbReference type="ARBA" id="ARBA00004123"/>
    </source>
</evidence>
<comment type="cofactor">
    <cofactor evidence="2">
        <name>Mg(2+)</name>
        <dbReference type="ChEBI" id="CHEBI:18420"/>
    </cofactor>
</comment>
<evidence type="ECO:0000256" key="23">
    <source>
        <dbReference type="RuleBase" id="RU003465"/>
    </source>
</evidence>
<evidence type="ECO:0000256" key="19">
    <source>
        <dbReference type="ARBA" id="ARBA00075580"/>
    </source>
</evidence>
<dbReference type="Pfam" id="PF00481">
    <property type="entry name" value="PP2C"/>
    <property type="match status" value="1"/>
</dbReference>
<dbReference type="Proteomes" id="UP000230750">
    <property type="component" value="Unassembled WGS sequence"/>
</dbReference>
<comment type="subcellular location">
    <subcellularLocation>
        <location evidence="4">Cytoplasm</location>
    </subcellularLocation>
    <subcellularLocation>
        <location evidence="3">Nucleus</location>
    </subcellularLocation>
</comment>
<dbReference type="SMART" id="SM00332">
    <property type="entry name" value="PP2Cc"/>
    <property type="match status" value="1"/>
</dbReference>
<feature type="compositionally biased region" description="Polar residues" evidence="24">
    <location>
        <begin position="545"/>
        <end position="556"/>
    </location>
</feature>
<dbReference type="InterPro" id="IPR015655">
    <property type="entry name" value="PP2C"/>
</dbReference>
<dbReference type="STRING" id="307972.A0A2G8LM22"/>
<comment type="catalytic activity">
    <reaction evidence="15">
        <text>O-phospho-L-seryl-[protein] + H2O = L-seryl-[protein] + phosphate</text>
        <dbReference type="Rhea" id="RHEA:20629"/>
        <dbReference type="Rhea" id="RHEA-COMP:9863"/>
        <dbReference type="Rhea" id="RHEA-COMP:11604"/>
        <dbReference type="ChEBI" id="CHEBI:15377"/>
        <dbReference type="ChEBI" id="CHEBI:29999"/>
        <dbReference type="ChEBI" id="CHEBI:43474"/>
        <dbReference type="ChEBI" id="CHEBI:83421"/>
        <dbReference type="EC" id="3.1.3.16"/>
    </reaction>
</comment>
<dbReference type="InterPro" id="IPR000222">
    <property type="entry name" value="PP2C_BS"/>
</dbReference>
<evidence type="ECO:0000256" key="22">
    <source>
        <dbReference type="ARBA" id="ARBA00079435"/>
    </source>
</evidence>
<dbReference type="PROSITE" id="PS01032">
    <property type="entry name" value="PPM_1"/>
    <property type="match status" value="1"/>
</dbReference>
<keyword evidence="13" id="KW-0464">Manganese</keyword>
<dbReference type="GO" id="GO:0004722">
    <property type="term" value="F:protein serine/threonine phosphatase activity"/>
    <property type="evidence" value="ECO:0007669"/>
    <property type="project" value="UniProtKB-EC"/>
</dbReference>
<evidence type="ECO:0000256" key="11">
    <source>
        <dbReference type="ARBA" id="ARBA00022842"/>
    </source>
</evidence>
<evidence type="ECO:0000256" key="5">
    <source>
        <dbReference type="ARBA" id="ARBA00013081"/>
    </source>
</evidence>
<evidence type="ECO:0000256" key="18">
    <source>
        <dbReference type="ARBA" id="ARBA00070214"/>
    </source>
</evidence>
<reference evidence="26 27" key="1">
    <citation type="journal article" date="2017" name="PLoS Biol.">
        <title>The sea cucumber genome provides insights into morphological evolution and visceral regeneration.</title>
        <authorList>
            <person name="Zhang X."/>
            <person name="Sun L."/>
            <person name="Yuan J."/>
            <person name="Sun Y."/>
            <person name="Gao Y."/>
            <person name="Zhang L."/>
            <person name="Li S."/>
            <person name="Dai H."/>
            <person name="Hamel J.F."/>
            <person name="Liu C."/>
            <person name="Yu Y."/>
            <person name="Liu S."/>
            <person name="Lin W."/>
            <person name="Guo K."/>
            <person name="Jin S."/>
            <person name="Xu P."/>
            <person name="Storey K.B."/>
            <person name="Huan P."/>
            <person name="Zhang T."/>
            <person name="Zhou Y."/>
            <person name="Zhang J."/>
            <person name="Lin C."/>
            <person name="Li X."/>
            <person name="Xing L."/>
            <person name="Huo D."/>
            <person name="Sun M."/>
            <person name="Wang L."/>
            <person name="Mercier A."/>
            <person name="Li F."/>
            <person name="Yang H."/>
            <person name="Xiang J."/>
        </authorList>
    </citation>
    <scope>NUCLEOTIDE SEQUENCE [LARGE SCALE GENOMIC DNA]</scope>
    <source>
        <strain evidence="26">Shaxun</strain>
        <tissue evidence="26">Muscle</tissue>
    </source>
</reference>
<evidence type="ECO:0000256" key="15">
    <source>
        <dbReference type="ARBA" id="ARBA00047761"/>
    </source>
</evidence>
<dbReference type="PROSITE" id="PS51746">
    <property type="entry name" value="PPM_2"/>
    <property type="match status" value="1"/>
</dbReference>
<feature type="compositionally biased region" description="Basic and acidic residues" evidence="24">
    <location>
        <begin position="384"/>
        <end position="406"/>
    </location>
</feature>
<keyword evidence="11" id="KW-0460">Magnesium</keyword>
<dbReference type="OrthoDB" id="10264738at2759"/>
<dbReference type="PANTHER" id="PTHR47992">
    <property type="entry name" value="PROTEIN PHOSPHATASE"/>
    <property type="match status" value="1"/>
</dbReference>
<comment type="caution">
    <text evidence="26">The sequence shown here is derived from an EMBL/GenBank/DDBJ whole genome shotgun (WGS) entry which is preliminary data.</text>
</comment>
<evidence type="ECO:0000256" key="1">
    <source>
        <dbReference type="ARBA" id="ARBA00001936"/>
    </source>
</evidence>
<comment type="cofactor">
    <cofactor evidence="1">
        <name>Mn(2+)</name>
        <dbReference type="ChEBI" id="CHEBI:29035"/>
    </cofactor>
</comment>
<keyword evidence="14" id="KW-0539">Nucleus</keyword>
<dbReference type="EC" id="3.1.3.16" evidence="5"/>
<dbReference type="FunFam" id="3.60.40.10:FF:000021">
    <property type="entry name" value="Protein phosphatase, Mg2+/Mn2+-dependent, 1E"/>
    <property type="match status" value="1"/>
</dbReference>
<feature type="region of interest" description="Disordered" evidence="24">
    <location>
        <begin position="527"/>
        <end position="583"/>
    </location>
</feature>
<dbReference type="Gene3D" id="3.60.40.10">
    <property type="entry name" value="PPM-type phosphatase domain"/>
    <property type="match status" value="1"/>
</dbReference>
<keyword evidence="10 23" id="KW-0378">Hydrolase</keyword>
<evidence type="ECO:0000256" key="21">
    <source>
        <dbReference type="ARBA" id="ARBA00078590"/>
    </source>
</evidence>
<evidence type="ECO:0000256" key="7">
    <source>
        <dbReference type="ARBA" id="ARBA00022553"/>
    </source>
</evidence>
<dbReference type="GO" id="GO:0005634">
    <property type="term" value="C:nucleus"/>
    <property type="evidence" value="ECO:0007669"/>
    <property type="project" value="UniProtKB-SubCell"/>
</dbReference>
<dbReference type="GO" id="GO:0005737">
    <property type="term" value="C:cytoplasm"/>
    <property type="evidence" value="ECO:0007669"/>
    <property type="project" value="UniProtKB-SubCell"/>
</dbReference>
<evidence type="ECO:0000256" key="17">
    <source>
        <dbReference type="ARBA" id="ARBA00063519"/>
    </source>
</evidence>
<evidence type="ECO:0000256" key="24">
    <source>
        <dbReference type="SAM" id="MobiDB-lite"/>
    </source>
</evidence>
<evidence type="ECO:0000256" key="13">
    <source>
        <dbReference type="ARBA" id="ARBA00023211"/>
    </source>
</evidence>
<evidence type="ECO:0000256" key="12">
    <source>
        <dbReference type="ARBA" id="ARBA00022912"/>
    </source>
</evidence>
<dbReference type="EMBL" id="MRZV01000035">
    <property type="protein sequence ID" value="PIK61311.1"/>
    <property type="molecule type" value="Genomic_DNA"/>
</dbReference>
<organism evidence="26 27">
    <name type="scientific">Stichopus japonicus</name>
    <name type="common">Sea cucumber</name>
    <dbReference type="NCBI Taxonomy" id="307972"/>
    <lineage>
        <taxon>Eukaryota</taxon>
        <taxon>Metazoa</taxon>
        <taxon>Echinodermata</taxon>
        <taxon>Eleutherozoa</taxon>
        <taxon>Echinozoa</taxon>
        <taxon>Holothuroidea</taxon>
        <taxon>Aspidochirotacea</taxon>
        <taxon>Aspidochirotida</taxon>
        <taxon>Stichopodidae</taxon>
        <taxon>Apostichopus</taxon>
    </lineage>
</organism>
<keyword evidence="12 23" id="KW-0904">Protein phosphatase</keyword>
<evidence type="ECO:0000256" key="9">
    <source>
        <dbReference type="ARBA" id="ARBA00022737"/>
    </source>
</evidence>
<name>A0A2G8LM22_STIJA</name>
<comment type="similarity">
    <text evidence="23">Belongs to the PP2C family.</text>
</comment>
<keyword evidence="27" id="KW-1185">Reference proteome</keyword>
<gene>
    <name evidence="26" type="ORF">BSL78_01731</name>
</gene>
<dbReference type="InterPro" id="IPR001932">
    <property type="entry name" value="PPM-type_phosphatase-like_dom"/>
</dbReference>
<keyword evidence="9" id="KW-0677">Repeat</keyword>
<evidence type="ECO:0000256" key="16">
    <source>
        <dbReference type="ARBA" id="ARBA00048336"/>
    </source>
</evidence>
<evidence type="ECO:0000256" key="4">
    <source>
        <dbReference type="ARBA" id="ARBA00004496"/>
    </source>
</evidence>
<evidence type="ECO:0000313" key="27">
    <source>
        <dbReference type="Proteomes" id="UP000230750"/>
    </source>
</evidence>
<dbReference type="AlphaFoldDB" id="A0A2G8LM22"/>
<keyword evidence="6" id="KW-0963">Cytoplasm</keyword>
<feature type="compositionally biased region" description="Basic and acidic residues" evidence="24">
    <location>
        <begin position="350"/>
        <end position="364"/>
    </location>
</feature>